<dbReference type="RefSeq" id="XP_042920142.1">
    <property type="nucleotide sequence ID" value="XM_043066745.1"/>
</dbReference>
<sequence>MAVVGLMLTYAVGIEQRQRKAGAAEAAAAGAGEAAPLFFDPPLHQAASAPRLAWCGLVARPLALGDWPWLVMCIDEVALAALLTLLWATAAYRRPNSRLWAYWCRHRDWLISLHVPMAVTVLPLAAFWVALPPPLWRQAGAGAYVAAVASRPLADVVYVTLTSAFLPVRSSLTAAAAAGHVVAMLAISRHVVPHLPLYIRGGSSTGSTGAAVAAPSPPPPLLHELPFPYQLLIAACYVVAPLLLSLGAERRMAHSYHRYCGHSTSRSSSGRNHSAGRGGSSSSSSAAKDTGEHANGFNVAAVAKAAAEPGPLQSMSCGSEDIDRSGSSAAGGSHEPLVAAAAMTGTAQPQPQVQPLCAATQPAARVRVLSSSSPHAAAAVAPSAMLAAQPPSPPQPERPVLRGVLVSRAREVAGPATPTAAPHSRTALPAYHGLTRCALLSVKLQTHPGTFESYSQRLMQATPAIAAASQETCAGGFTQALVVRGCVQLIMWTRTPVAAAGGAVSAPEQPQQPPLDARLLSQLLPDGDQVGGLAVQQQQAAVAAAAGGSVAVQLLHLTPPVLPLPGGPTASDATAPPPEPLRLRLFSPGPQRARLLVVGSSSTEAAAAATAAGGLRPQRVFAELQVQLCGGDQELELGGEVLRQLLLMACVEAEAPTGCSRALQLLLMPPVHDGDEELVEAAEGSAGEVMPPPPLLHFSAPLLVLPAAAAVELCGLWEQVAAEAGGDAAAAHAHLQPLLSDLAYVLEAAETEELPAAAEGAGSDAAADAELGFAMASADLMSYFLRACLPAAAALLRRPGGSCCTSAMANSTPERDVVTTPCNATARAAGTERAHAAATASRTVGHAAVPNAATVAEPGVLPEAAAAVAFARPPYSTAEHAQVAGEEREQILAALPASLSGCDSSDSSGGSSCGCMGAPPASATACSCGDISSTPTSSASALVNAAEAAAPNKGIQEAAAAPTAAAADGPHGRSAVTFRDLFFGFSPPQLETQFAAWRAVRLARAAPFVLLITLQPYLLGTLRTLREGYAHTGAQVTGLALQWLSDSVPYAVLLTRLRHAPRAVGASDSHALQPRLAEASRANPAGCSSSGGASTSGASDSCTRPSAATASARLRHAPAVGAPNSASVPSTGDGLAPSAAAAEAALIAAVGAYETAAAYAAPACFCVAVLLAHIGILASNDSFVGDIRSVWLIVFYRAVVLALALPLPLRRVVPVAGRREAAVVAALLHTAGTALVLGLTQPRWSMLGLAATGGLTWLLATVVVGVRDWAARRRFLQQRAARVPALKLASHAASER</sequence>
<feature type="transmembrane region" description="Helical" evidence="2">
    <location>
        <begin position="67"/>
        <end position="88"/>
    </location>
</feature>
<name>A0A2K3DAA7_CHLRE</name>
<proteinExistence type="predicted"/>
<feature type="compositionally biased region" description="Low complexity" evidence="1">
    <location>
        <begin position="261"/>
        <end position="287"/>
    </location>
</feature>
<feature type="transmembrane region" description="Helical" evidence="2">
    <location>
        <begin position="109"/>
        <end position="131"/>
    </location>
</feature>
<dbReference type="GeneID" id="5716056"/>
<feature type="compositionally biased region" description="Low complexity" evidence="1">
    <location>
        <begin position="1085"/>
        <end position="1103"/>
    </location>
</feature>
<evidence type="ECO:0000313" key="4">
    <source>
        <dbReference type="Proteomes" id="UP000006906"/>
    </source>
</evidence>
<dbReference type="EMBL" id="CM008971">
    <property type="protein sequence ID" value="PNW77461.1"/>
    <property type="molecule type" value="Genomic_DNA"/>
</dbReference>
<feature type="region of interest" description="Disordered" evidence="1">
    <location>
        <begin position="260"/>
        <end position="291"/>
    </location>
</feature>
<feature type="transmembrane region" description="Helical" evidence="2">
    <location>
        <begin position="1190"/>
        <end position="1209"/>
    </location>
</feature>
<dbReference type="KEGG" id="cre:CHLRE_10g437650v5"/>
<dbReference type="InParanoid" id="A0A2K3DAA7"/>
<feature type="transmembrane region" description="Helical" evidence="2">
    <location>
        <begin position="1156"/>
        <end position="1178"/>
    </location>
</feature>
<keyword evidence="4" id="KW-1185">Reference proteome</keyword>
<dbReference type="Proteomes" id="UP000006906">
    <property type="component" value="Chromosome 10"/>
</dbReference>
<reference evidence="3 4" key="1">
    <citation type="journal article" date="2007" name="Science">
        <title>The Chlamydomonas genome reveals the evolution of key animal and plant functions.</title>
        <authorList>
            <person name="Merchant S.S."/>
            <person name="Prochnik S.E."/>
            <person name="Vallon O."/>
            <person name="Harris E.H."/>
            <person name="Karpowicz S.J."/>
            <person name="Witman G.B."/>
            <person name="Terry A."/>
            <person name="Salamov A."/>
            <person name="Fritz-Laylin L.K."/>
            <person name="Marechal-Drouard L."/>
            <person name="Marshall W.F."/>
            <person name="Qu L.H."/>
            <person name="Nelson D.R."/>
            <person name="Sanderfoot A.A."/>
            <person name="Spalding M.H."/>
            <person name="Kapitonov V.V."/>
            <person name="Ren Q."/>
            <person name="Ferris P."/>
            <person name="Lindquist E."/>
            <person name="Shapiro H."/>
            <person name="Lucas S.M."/>
            <person name="Grimwood J."/>
            <person name="Schmutz J."/>
            <person name="Cardol P."/>
            <person name="Cerutti H."/>
            <person name="Chanfreau G."/>
            <person name="Chen C.L."/>
            <person name="Cognat V."/>
            <person name="Croft M.T."/>
            <person name="Dent R."/>
            <person name="Dutcher S."/>
            <person name="Fernandez E."/>
            <person name="Fukuzawa H."/>
            <person name="Gonzalez-Ballester D."/>
            <person name="Gonzalez-Halphen D."/>
            <person name="Hallmann A."/>
            <person name="Hanikenne M."/>
            <person name="Hippler M."/>
            <person name="Inwood W."/>
            <person name="Jabbari K."/>
            <person name="Kalanon M."/>
            <person name="Kuras R."/>
            <person name="Lefebvre P.A."/>
            <person name="Lemaire S.D."/>
            <person name="Lobanov A.V."/>
            <person name="Lohr M."/>
            <person name="Manuell A."/>
            <person name="Meier I."/>
            <person name="Mets L."/>
            <person name="Mittag M."/>
            <person name="Mittelmeier T."/>
            <person name="Moroney J.V."/>
            <person name="Moseley J."/>
            <person name="Napoli C."/>
            <person name="Nedelcu A.M."/>
            <person name="Niyogi K."/>
            <person name="Novoselov S.V."/>
            <person name="Paulsen I.T."/>
            <person name="Pazour G."/>
            <person name="Purton S."/>
            <person name="Ral J.P."/>
            <person name="Riano-Pachon D.M."/>
            <person name="Riekhof W."/>
            <person name="Rymarquis L."/>
            <person name="Schroda M."/>
            <person name="Stern D."/>
            <person name="Umen J."/>
            <person name="Willows R."/>
            <person name="Wilson N."/>
            <person name="Zimmer S.L."/>
            <person name="Allmer J."/>
            <person name="Balk J."/>
            <person name="Bisova K."/>
            <person name="Chen C.J."/>
            <person name="Elias M."/>
            <person name="Gendler K."/>
            <person name="Hauser C."/>
            <person name="Lamb M.R."/>
            <person name="Ledford H."/>
            <person name="Long J.C."/>
            <person name="Minagawa J."/>
            <person name="Page M.D."/>
            <person name="Pan J."/>
            <person name="Pootakham W."/>
            <person name="Roje S."/>
            <person name="Rose A."/>
            <person name="Stahlberg E."/>
            <person name="Terauchi A.M."/>
            <person name="Yang P."/>
            <person name="Ball S."/>
            <person name="Bowler C."/>
            <person name="Dieckmann C.L."/>
            <person name="Gladyshev V.N."/>
            <person name="Green P."/>
            <person name="Jorgensen R."/>
            <person name="Mayfield S."/>
            <person name="Mueller-Roeber B."/>
            <person name="Rajamani S."/>
            <person name="Sayre R.T."/>
            <person name="Brokstein P."/>
            <person name="Dubchak I."/>
            <person name="Goodstein D."/>
            <person name="Hornick L."/>
            <person name="Huang Y.W."/>
            <person name="Jhaveri J."/>
            <person name="Luo Y."/>
            <person name="Martinez D."/>
            <person name="Ngau W.C."/>
            <person name="Otillar B."/>
            <person name="Poliakov A."/>
            <person name="Porter A."/>
            <person name="Szajkowski L."/>
            <person name="Werner G."/>
            <person name="Zhou K."/>
            <person name="Grigoriev I.V."/>
            <person name="Rokhsar D.S."/>
            <person name="Grossman A.R."/>
        </authorList>
    </citation>
    <scope>NUCLEOTIDE SEQUENCE [LARGE SCALE GENOMIC DNA]</scope>
    <source>
        <strain evidence="4">CC-503</strain>
    </source>
</reference>
<evidence type="ECO:0000256" key="2">
    <source>
        <dbReference type="SAM" id="Phobius"/>
    </source>
</evidence>
<accession>A0A2K3DAA7</accession>
<protein>
    <submittedName>
        <fullName evidence="3">Uncharacterized protein</fullName>
    </submittedName>
</protein>
<gene>
    <name evidence="3" type="ORF">CHLRE_10g437650v5</name>
</gene>
<keyword evidence="2" id="KW-0812">Transmembrane</keyword>
<keyword evidence="2" id="KW-1133">Transmembrane helix</keyword>
<feature type="transmembrane region" description="Helical" evidence="2">
    <location>
        <begin position="1246"/>
        <end position="1266"/>
    </location>
</feature>
<feature type="transmembrane region" description="Helical" evidence="2">
    <location>
        <begin position="1221"/>
        <end position="1240"/>
    </location>
</feature>
<evidence type="ECO:0000313" key="3">
    <source>
        <dbReference type="EMBL" id="PNW77461.1"/>
    </source>
</evidence>
<dbReference type="OrthoDB" id="10662369at2759"/>
<organism evidence="3 4">
    <name type="scientific">Chlamydomonas reinhardtii</name>
    <name type="common">Chlamydomonas smithii</name>
    <dbReference type="NCBI Taxonomy" id="3055"/>
    <lineage>
        <taxon>Eukaryota</taxon>
        <taxon>Viridiplantae</taxon>
        <taxon>Chlorophyta</taxon>
        <taxon>core chlorophytes</taxon>
        <taxon>Chlorophyceae</taxon>
        <taxon>CS clade</taxon>
        <taxon>Chlamydomonadales</taxon>
        <taxon>Chlamydomonadaceae</taxon>
        <taxon>Chlamydomonas</taxon>
    </lineage>
</organism>
<dbReference type="Gramene" id="PNW77461">
    <property type="protein sequence ID" value="PNW77461"/>
    <property type="gene ID" value="CHLRE_10g437650v5"/>
</dbReference>
<evidence type="ECO:0000256" key="1">
    <source>
        <dbReference type="SAM" id="MobiDB-lite"/>
    </source>
</evidence>
<keyword evidence="2" id="KW-0472">Membrane</keyword>
<feature type="region of interest" description="Disordered" evidence="1">
    <location>
        <begin position="1082"/>
        <end position="1104"/>
    </location>
</feature>
<dbReference type="ExpressionAtlas" id="A0A2K3DAA7">
    <property type="expression patterns" value="baseline"/>
</dbReference>
<feature type="region of interest" description="Disordered" evidence="1">
    <location>
        <begin position="310"/>
        <end position="333"/>
    </location>
</feature>